<accession>A0A1Y1XF98</accession>
<feature type="signal peptide" evidence="1">
    <location>
        <begin position="1"/>
        <end position="19"/>
    </location>
</feature>
<dbReference type="SUPFAM" id="SSF52075">
    <property type="entry name" value="Outer arm dynein light chain 1"/>
    <property type="match status" value="1"/>
</dbReference>
<dbReference type="InterPro" id="IPR032675">
    <property type="entry name" value="LRR_dom_sf"/>
</dbReference>
<comment type="caution">
    <text evidence="2">The sequence shown here is derived from an EMBL/GenBank/DDBJ whole genome shotgun (WGS) entry which is preliminary data.</text>
</comment>
<evidence type="ECO:0008006" key="4">
    <source>
        <dbReference type="Google" id="ProtNLM"/>
    </source>
</evidence>
<name>A0A1Y1XF98_9FUNG</name>
<proteinExistence type="predicted"/>
<keyword evidence="1" id="KW-0732">Signal</keyword>
<dbReference type="EMBL" id="MCFG01000053">
    <property type="protein sequence ID" value="ORX84362.1"/>
    <property type="molecule type" value="Genomic_DNA"/>
</dbReference>
<organism evidence="2 3">
    <name type="scientific">Anaeromyces robustus</name>
    <dbReference type="NCBI Taxonomy" id="1754192"/>
    <lineage>
        <taxon>Eukaryota</taxon>
        <taxon>Fungi</taxon>
        <taxon>Fungi incertae sedis</taxon>
        <taxon>Chytridiomycota</taxon>
        <taxon>Chytridiomycota incertae sedis</taxon>
        <taxon>Neocallimastigomycetes</taxon>
        <taxon>Neocallimastigales</taxon>
        <taxon>Neocallimastigaceae</taxon>
        <taxon>Anaeromyces</taxon>
    </lineage>
</organism>
<evidence type="ECO:0000313" key="2">
    <source>
        <dbReference type="EMBL" id="ORX84362.1"/>
    </source>
</evidence>
<sequence length="164" mass="18698">MKLFLFIILLFSILTLINTSEIEECKIYYSIVGPYNKNCHNDVKSSSSISENDHIISLQLNGAVHNNDKKELKKIKEIGLNGNNIIKLSEEFFTLKELRVLNLNNNDIEKHSSSNENFTELKSLKLDGNKIKERSQSKLKDSEQSLIISKILSAITLFCIIILI</sequence>
<dbReference type="InterPro" id="IPR001611">
    <property type="entry name" value="Leu-rich_rpt"/>
</dbReference>
<gene>
    <name evidence="2" type="ORF">BCR32DRAFT_277158</name>
</gene>
<dbReference type="OrthoDB" id="5954366at2759"/>
<feature type="chain" id="PRO_5012078810" description="L domain-like protein" evidence="1">
    <location>
        <begin position="20"/>
        <end position="164"/>
    </location>
</feature>
<reference evidence="2 3" key="1">
    <citation type="submission" date="2016-08" db="EMBL/GenBank/DDBJ databases">
        <title>A Parts List for Fungal Cellulosomes Revealed by Comparative Genomics.</title>
        <authorList>
            <consortium name="DOE Joint Genome Institute"/>
            <person name="Haitjema C.H."/>
            <person name="Gilmore S.P."/>
            <person name="Henske J.K."/>
            <person name="Solomon K.V."/>
            <person name="De Groot R."/>
            <person name="Kuo A."/>
            <person name="Mondo S.J."/>
            <person name="Salamov A.A."/>
            <person name="Labutti K."/>
            <person name="Zhao Z."/>
            <person name="Chiniquy J."/>
            <person name="Barry K."/>
            <person name="Brewer H.M."/>
            <person name="Purvine S.O."/>
            <person name="Wright A.T."/>
            <person name="Boxma B."/>
            <person name="Van Alen T."/>
            <person name="Hackstein J.H."/>
            <person name="Baker S.E."/>
            <person name="Grigoriev I.V."/>
            <person name="O'Malley M.A."/>
        </authorList>
    </citation>
    <scope>NUCLEOTIDE SEQUENCE [LARGE SCALE GENOMIC DNA]</scope>
    <source>
        <strain evidence="2 3">S4</strain>
    </source>
</reference>
<evidence type="ECO:0000313" key="3">
    <source>
        <dbReference type="Proteomes" id="UP000193944"/>
    </source>
</evidence>
<dbReference type="AlphaFoldDB" id="A0A1Y1XF98"/>
<reference evidence="2 3" key="2">
    <citation type="submission" date="2016-08" db="EMBL/GenBank/DDBJ databases">
        <title>Pervasive Adenine N6-methylation of Active Genes in Fungi.</title>
        <authorList>
            <consortium name="DOE Joint Genome Institute"/>
            <person name="Mondo S.J."/>
            <person name="Dannebaum R.O."/>
            <person name="Kuo R.C."/>
            <person name="Labutti K."/>
            <person name="Haridas S."/>
            <person name="Kuo A."/>
            <person name="Salamov A."/>
            <person name="Ahrendt S.R."/>
            <person name="Lipzen A."/>
            <person name="Sullivan W."/>
            <person name="Andreopoulos W.B."/>
            <person name="Clum A."/>
            <person name="Lindquist E."/>
            <person name="Daum C."/>
            <person name="Ramamoorthy G.K."/>
            <person name="Gryganskyi A."/>
            <person name="Culley D."/>
            <person name="Magnuson J.K."/>
            <person name="James T.Y."/>
            <person name="O'Malley M.A."/>
            <person name="Stajich J.E."/>
            <person name="Spatafora J.W."/>
            <person name="Visel A."/>
            <person name="Grigoriev I.V."/>
        </authorList>
    </citation>
    <scope>NUCLEOTIDE SEQUENCE [LARGE SCALE GENOMIC DNA]</scope>
    <source>
        <strain evidence="2 3">S4</strain>
    </source>
</reference>
<keyword evidence="3" id="KW-1185">Reference proteome</keyword>
<dbReference type="Pfam" id="PF13855">
    <property type="entry name" value="LRR_8"/>
    <property type="match status" value="1"/>
</dbReference>
<dbReference type="Gene3D" id="3.80.10.10">
    <property type="entry name" value="Ribonuclease Inhibitor"/>
    <property type="match status" value="1"/>
</dbReference>
<evidence type="ECO:0000256" key="1">
    <source>
        <dbReference type="SAM" id="SignalP"/>
    </source>
</evidence>
<dbReference type="Proteomes" id="UP000193944">
    <property type="component" value="Unassembled WGS sequence"/>
</dbReference>
<protein>
    <recommendedName>
        <fullName evidence="4">L domain-like protein</fullName>
    </recommendedName>
</protein>